<accession>A0AA36HRX0</accession>
<evidence type="ECO:0000313" key="1">
    <source>
        <dbReference type="EMBL" id="CAJ1374213.1"/>
    </source>
</evidence>
<evidence type="ECO:0000313" key="2">
    <source>
        <dbReference type="Proteomes" id="UP001178507"/>
    </source>
</evidence>
<proteinExistence type="predicted"/>
<reference evidence="1" key="1">
    <citation type="submission" date="2023-08" db="EMBL/GenBank/DDBJ databases">
        <authorList>
            <person name="Chen Y."/>
            <person name="Shah S."/>
            <person name="Dougan E. K."/>
            <person name="Thang M."/>
            <person name="Chan C."/>
        </authorList>
    </citation>
    <scope>NUCLEOTIDE SEQUENCE</scope>
</reference>
<dbReference type="AlphaFoldDB" id="A0AA36HRX0"/>
<dbReference type="Proteomes" id="UP001178507">
    <property type="component" value="Unassembled WGS sequence"/>
</dbReference>
<organism evidence="1 2">
    <name type="scientific">Effrenium voratum</name>
    <dbReference type="NCBI Taxonomy" id="2562239"/>
    <lineage>
        <taxon>Eukaryota</taxon>
        <taxon>Sar</taxon>
        <taxon>Alveolata</taxon>
        <taxon>Dinophyceae</taxon>
        <taxon>Suessiales</taxon>
        <taxon>Symbiodiniaceae</taxon>
        <taxon>Effrenium</taxon>
    </lineage>
</organism>
<gene>
    <name evidence="1" type="ORF">EVOR1521_LOCUS3827</name>
</gene>
<dbReference type="EMBL" id="CAUJNA010000236">
    <property type="protein sequence ID" value="CAJ1374213.1"/>
    <property type="molecule type" value="Genomic_DNA"/>
</dbReference>
<keyword evidence="2" id="KW-1185">Reference proteome</keyword>
<protein>
    <submittedName>
        <fullName evidence="1">Uncharacterized protein</fullName>
    </submittedName>
</protein>
<comment type="caution">
    <text evidence="1">The sequence shown here is derived from an EMBL/GenBank/DDBJ whole genome shotgun (WGS) entry which is preliminary data.</text>
</comment>
<name>A0AA36HRX0_9DINO</name>
<sequence>MIIEIINESEFSFQRDGDWLKAGEFKSDKAALIPAKSQTNVEISPSAVEGVSGVAWWVDVNAGRSVYLSMALTKMPRLGKPTFLCFAGLPPANLKTQLSSAAKLESGDAFTPGTGCEWVGTDEGVRVRILPELDEFAPPTAADLCVKEKKRRTQKI</sequence>